<evidence type="ECO:0000313" key="1">
    <source>
        <dbReference type="EnsemblMetazoa" id="Aqu2.1.22228_001"/>
    </source>
</evidence>
<name>A0A1X7U3I5_AMPQE</name>
<proteinExistence type="predicted"/>
<dbReference type="InParanoid" id="A0A1X7U3I5"/>
<sequence length="33" mass="3887">MHLSTSSTQYWEHLYHASEHEQYIVQGTPIPCI</sequence>
<dbReference type="AlphaFoldDB" id="A0A1X7U3I5"/>
<protein>
    <submittedName>
        <fullName evidence="1">Uncharacterized protein</fullName>
    </submittedName>
</protein>
<reference evidence="1" key="1">
    <citation type="submission" date="2017-05" db="UniProtKB">
        <authorList>
            <consortium name="EnsemblMetazoa"/>
        </authorList>
    </citation>
    <scope>IDENTIFICATION</scope>
</reference>
<accession>A0A1X7U3I5</accession>
<dbReference type="EnsemblMetazoa" id="Aqu2.1.22228_001">
    <property type="protein sequence ID" value="Aqu2.1.22228_001"/>
    <property type="gene ID" value="Aqu2.1.22228"/>
</dbReference>
<organism evidence="1">
    <name type="scientific">Amphimedon queenslandica</name>
    <name type="common">Sponge</name>
    <dbReference type="NCBI Taxonomy" id="400682"/>
    <lineage>
        <taxon>Eukaryota</taxon>
        <taxon>Metazoa</taxon>
        <taxon>Porifera</taxon>
        <taxon>Demospongiae</taxon>
        <taxon>Heteroscleromorpha</taxon>
        <taxon>Haplosclerida</taxon>
        <taxon>Niphatidae</taxon>
        <taxon>Amphimedon</taxon>
    </lineage>
</organism>